<evidence type="ECO:0000313" key="8">
    <source>
        <dbReference type="EMBL" id="KKP69912.1"/>
    </source>
</evidence>
<dbReference type="InterPro" id="IPR050595">
    <property type="entry name" value="Bact_response_regulator"/>
</dbReference>
<dbReference type="PANTHER" id="PTHR44591">
    <property type="entry name" value="STRESS RESPONSE REGULATOR PROTEIN 1"/>
    <property type="match status" value="1"/>
</dbReference>
<keyword evidence="2" id="KW-0902">Two-component regulatory system</keyword>
<evidence type="ECO:0000256" key="1">
    <source>
        <dbReference type="ARBA" id="ARBA00022553"/>
    </source>
</evidence>
<keyword evidence="3" id="KW-0805">Transcription regulation</keyword>
<dbReference type="STRING" id="1618350.UR67_C0002G0032"/>
<organism evidence="8 9">
    <name type="scientific">candidate division CPR3 bacterium GW2011_GWF2_35_18</name>
    <dbReference type="NCBI Taxonomy" id="1618350"/>
    <lineage>
        <taxon>Bacteria</taxon>
        <taxon>Bacteria division CPR3</taxon>
    </lineage>
</organism>
<evidence type="ECO:0000256" key="2">
    <source>
        <dbReference type="ARBA" id="ARBA00023012"/>
    </source>
</evidence>
<keyword evidence="1 6" id="KW-0597">Phosphoprotein</keyword>
<dbReference type="Proteomes" id="UP000034581">
    <property type="component" value="Unassembled WGS sequence"/>
</dbReference>
<keyword evidence="4" id="KW-0238">DNA-binding</keyword>
<dbReference type="SMART" id="SM00448">
    <property type="entry name" value="REC"/>
    <property type="match status" value="1"/>
</dbReference>
<proteinExistence type="predicted"/>
<dbReference type="PANTHER" id="PTHR44591:SF14">
    <property type="entry name" value="PROTEIN PILG"/>
    <property type="match status" value="1"/>
</dbReference>
<dbReference type="EMBL" id="LBQB01000002">
    <property type="protein sequence ID" value="KKP69912.1"/>
    <property type="molecule type" value="Genomic_DNA"/>
</dbReference>
<dbReference type="GO" id="GO:0003677">
    <property type="term" value="F:DNA binding"/>
    <property type="evidence" value="ECO:0007669"/>
    <property type="project" value="UniProtKB-KW"/>
</dbReference>
<evidence type="ECO:0000313" key="9">
    <source>
        <dbReference type="Proteomes" id="UP000034581"/>
    </source>
</evidence>
<dbReference type="InterPro" id="IPR011006">
    <property type="entry name" value="CheY-like_superfamily"/>
</dbReference>
<evidence type="ECO:0000256" key="6">
    <source>
        <dbReference type="PROSITE-ProRule" id="PRU00169"/>
    </source>
</evidence>
<dbReference type="CDD" id="cd17574">
    <property type="entry name" value="REC_OmpR"/>
    <property type="match status" value="1"/>
</dbReference>
<feature type="domain" description="Response regulatory" evidence="7">
    <location>
        <begin position="7"/>
        <end position="123"/>
    </location>
</feature>
<evidence type="ECO:0000256" key="5">
    <source>
        <dbReference type="ARBA" id="ARBA00023163"/>
    </source>
</evidence>
<dbReference type="Gene3D" id="3.40.50.2300">
    <property type="match status" value="1"/>
</dbReference>
<dbReference type="PROSITE" id="PS50110">
    <property type="entry name" value="RESPONSE_REGULATORY"/>
    <property type="match status" value="1"/>
</dbReference>
<sequence length="127" mass="14171">MVEQIKKILIVEDDEFLSSLYKELLTEEGYNVDLMKDGQTGLDAAKKGGYDLILLDIMLPKMDGLQVLKTLEESNNEKNGPIVMLTNLGQDSIVRDALKNGASGFLIKSSMTPDQVLHEVRVFLNKE</sequence>
<dbReference type="SUPFAM" id="SSF52172">
    <property type="entry name" value="CheY-like"/>
    <property type="match status" value="1"/>
</dbReference>
<dbReference type="FunFam" id="3.40.50.2300:FF:000001">
    <property type="entry name" value="DNA-binding response regulator PhoB"/>
    <property type="match status" value="1"/>
</dbReference>
<keyword evidence="5" id="KW-0804">Transcription</keyword>
<evidence type="ECO:0000256" key="4">
    <source>
        <dbReference type="ARBA" id="ARBA00023125"/>
    </source>
</evidence>
<comment type="caution">
    <text evidence="8">The sequence shown here is derived from an EMBL/GenBank/DDBJ whole genome shotgun (WGS) entry which is preliminary data.</text>
</comment>
<dbReference type="Pfam" id="PF00072">
    <property type="entry name" value="Response_reg"/>
    <property type="match status" value="1"/>
</dbReference>
<dbReference type="GO" id="GO:0000160">
    <property type="term" value="P:phosphorelay signal transduction system"/>
    <property type="evidence" value="ECO:0007669"/>
    <property type="project" value="UniProtKB-KW"/>
</dbReference>
<evidence type="ECO:0000256" key="3">
    <source>
        <dbReference type="ARBA" id="ARBA00023015"/>
    </source>
</evidence>
<gene>
    <name evidence="8" type="ORF">UR67_C0002G0032</name>
</gene>
<protein>
    <recommendedName>
        <fullName evidence="7">Response regulatory domain-containing protein</fullName>
    </recommendedName>
</protein>
<dbReference type="AlphaFoldDB" id="A0A0G0ERF8"/>
<accession>A0A0G0ERF8</accession>
<evidence type="ECO:0000259" key="7">
    <source>
        <dbReference type="PROSITE" id="PS50110"/>
    </source>
</evidence>
<dbReference type="InterPro" id="IPR001789">
    <property type="entry name" value="Sig_transdc_resp-reg_receiver"/>
</dbReference>
<reference evidence="8 9" key="1">
    <citation type="journal article" date="2015" name="Nature">
        <title>rRNA introns, odd ribosomes, and small enigmatic genomes across a large radiation of phyla.</title>
        <authorList>
            <person name="Brown C.T."/>
            <person name="Hug L.A."/>
            <person name="Thomas B.C."/>
            <person name="Sharon I."/>
            <person name="Castelle C.J."/>
            <person name="Singh A."/>
            <person name="Wilkins M.J."/>
            <person name="Williams K.H."/>
            <person name="Banfield J.F."/>
        </authorList>
    </citation>
    <scope>NUCLEOTIDE SEQUENCE [LARGE SCALE GENOMIC DNA]</scope>
</reference>
<name>A0A0G0ERF8_UNCC3</name>
<feature type="modified residue" description="4-aspartylphosphate" evidence="6">
    <location>
        <position position="56"/>
    </location>
</feature>